<dbReference type="EMBL" id="JBBHJZ010000007">
    <property type="protein sequence ID" value="MEJ5979350.1"/>
    <property type="molecule type" value="Genomic_DNA"/>
</dbReference>
<proteinExistence type="predicted"/>
<dbReference type="PANTHER" id="PTHR38477:SF1">
    <property type="entry name" value="MUREIN L,D-TRANSPEPTIDASE CATALYTIC DOMAIN FAMILY PROTEIN"/>
    <property type="match status" value="1"/>
</dbReference>
<dbReference type="Pfam" id="PF13645">
    <property type="entry name" value="YkuD_2"/>
    <property type="match status" value="1"/>
</dbReference>
<sequence length="244" mass="26588">MRPSSRACAEIGRPHPYIQAMLNRHPHVTRRALIGAGSAATVAGFVQSTWRPLGPGFVDRGHPRPADARPKAPLTRLDPDLLERALVALHHHGAAIRHRDRVAIVDFAAPSSDARLHIFDVADGKRARFRVSHGSGSDPDHTGFLHTFSNTFDSNASSEGAFVTADYYEGRHGRSQRLLGLDRTNCNALSRSIVIHGAWYANDDVVATHGKLGRSQGCFAVGEKSLSEVFDRLGEGRMIYASRG</sequence>
<keyword evidence="2" id="KW-1185">Reference proteome</keyword>
<evidence type="ECO:0000313" key="2">
    <source>
        <dbReference type="Proteomes" id="UP001361239"/>
    </source>
</evidence>
<name>A0ABU8S1W7_9SPHN</name>
<reference evidence="1 2" key="1">
    <citation type="submission" date="2024-03" db="EMBL/GenBank/DDBJ databases">
        <authorList>
            <person name="Jo J.-H."/>
        </authorList>
    </citation>
    <scope>NUCLEOTIDE SEQUENCE [LARGE SCALE GENOMIC DNA]</scope>
    <source>
        <strain evidence="1 2">PS1R-30</strain>
    </source>
</reference>
<protein>
    <submittedName>
        <fullName evidence="1">Murein L,D-transpeptidase catalytic domain family protein</fullName>
    </submittedName>
</protein>
<organism evidence="1 2">
    <name type="scientific">Novosphingobium anseongense</name>
    <dbReference type="NCBI Taxonomy" id="3133436"/>
    <lineage>
        <taxon>Bacteria</taxon>
        <taxon>Pseudomonadati</taxon>
        <taxon>Pseudomonadota</taxon>
        <taxon>Alphaproteobacteria</taxon>
        <taxon>Sphingomonadales</taxon>
        <taxon>Sphingomonadaceae</taxon>
        <taxon>Novosphingobium</taxon>
    </lineage>
</organism>
<dbReference type="PANTHER" id="PTHR38477">
    <property type="entry name" value="HYPOTHETICAL EXPORTED PROTEIN"/>
    <property type="match status" value="1"/>
</dbReference>
<comment type="caution">
    <text evidence="1">The sequence shown here is derived from an EMBL/GenBank/DDBJ whole genome shotgun (WGS) entry which is preliminary data.</text>
</comment>
<accession>A0ABU8S1W7</accession>
<dbReference type="InterPro" id="IPR032676">
    <property type="entry name" value="YkuD_2"/>
</dbReference>
<evidence type="ECO:0000313" key="1">
    <source>
        <dbReference type="EMBL" id="MEJ5979350.1"/>
    </source>
</evidence>
<gene>
    <name evidence="1" type="ORF">WG901_22035</name>
</gene>
<dbReference type="Proteomes" id="UP001361239">
    <property type="component" value="Unassembled WGS sequence"/>
</dbReference>